<evidence type="ECO:0000313" key="1">
    <source>
        <dbReference type="EMBL" id="CTQ68358.1"/>
    </source>
</evidence>
<organism evidence="1 2">
    <name type="scientific">Roseibium alexandrii</name>
    <dbReference type="NCBI Taxonomy" id="388408"/>
    <lineage>
        <taxon>Bacteria</taxon>
        <taxon>Pseudomonadati</taxon>
        <taxon>Pseudomonadota</taxon>
        <taxon>Alphaproteobacteria</taxon>
        <taxon>Hyphomicrobiales</taxon>
        <taxon>Stappiaceae</taxon>
        <taxon>Roseibium</taxon>
    </lineage>
</organism>
<sequence length="55" mass="6101">MIRARPRQARKGGGAGVVASIIELDEFLIAGLRPGNLVFKSLDYHVFEAYQEQVL</sequence>
<dbReference type="AlphaFoldDB" id="A0A0M6ZZZ3"/>
<proteinExistence type="predicted"/>
<dbReference type="Proteomes" id="UP000053235">
    <property type="component" value="Unassembled WGS sequence"/>
</dbReference>
<gene>
    <name evidence="1" type="ORF">LAX5112_01709</name>
</gene>
<protein>
    <submittedName>
        <fullName evidence="1">Uncharacterized protein</fullName>
    </submittedName>
</protein>
<dbReference type="RefSeq" id="WP_186009054.1">
    <property type="nucleotide sequence ID" value="NZ_CXWD01000006.1"/>
</dbReference>
<evidence type="ECO:0000313" key="2">
    <source>
        <dbReference type="Proteomes" id="UP000053235"/>
    </source>
</evidence>
<name>A0A0M6ZZZ3_9HYPH</name>
<reference evidence="2" key="1">
    <citation type="submission" date="2015-07" db="EMBL/GenBank/DDBJ databases">
        <authorList>
            <person name="Rodrigo-Torres Lidia"/>
            <person name="Arahal R.David."/>
        </authorList>
    </citation>
    <scope>NUCLEOTIDE SEQUENCE [LARGE SCALE GENOMIC DNA]</scope>
    <source>
        <strain evidence="2">CECT 5112</strain>
    </source>
</reference>
<accession>A0A0M6ZZZ3</accession>
<dbReference type="STRING" id="388408.LAX5112_01709"/>
<dbReference type="EMBL" id="CXWD01000006">
    <property type="protein sequence ID" value="CTQ68358.1"/>
    <property type="molecule type" value="Genomic_DNA"/>
</dbReference>
<keyword evidence="2" id="KW-1185">Reference proteome</keyword>